<organism evidence="11 12">
    <name type="scientific">Vibrio furnissii</name>
    <dbReference type="NCBI Taxonomy" id="29494"/>
    <lineage>
        <taxon>Bacteria</taxon>
        <taxon>Pseudomonadati</taxon>
        <taxon>Pseudomonadota</taxon>
        <taxon>Gammaproteobacteria</taxon>
        <taxon>Vibrionales</taxon>
        <taxon>Vibrionaceae</taxon>
        <taxon>Vibrio</taxon>
    </lineage>
</organism>
<dbReference type="Pfam" id="PF00877">
    <property type="entry name" value="NLPC_P60"/>
    <property type="match status" value="1"/>
</dbReference>
<evidence type="ECO:0000256" key="2">
    <source>
        <dbReference type="ARBA" id="ARBA00007074"/>
    </source>
</evidence>
<proteinExistence type="inferred from homology"/>
<keyword evidence="6" id="KW-0788">Thiol protease</keyword>
<dbReference type="InterPro" id="IPR000064">
    <property type="entry name" value="NLP_P60_dom"/>
</dbReference>
<dbReference type="GO" id="GO:0016020">
    <property type="term" value="C:membrane"/>
    <property type="evidence" value="ECO:0007669"/>
    <property type="project" value="UniProtKB-SubCell"/>
</dbReference>
<evidence type="ECO:0000256" key="9">
    <source>
        <dbReference type="ARBA" id="ARBA00023288"/>
    </source>
</evidence>
<evidence type="ECO:0000256" key="6">
    <source>
        <dbReference type="ARBA" id="ARBA00022807"/>
    </source>
</evidence>
<dbReference type="PANTHER" id="PTHR47360:SF3">
    <property type="entry name" value="MUREIN DD-ENDOPEPTIDASE MEPS_MUREIN LD-CARBOXYPEPTIDASE"/>
    <property type="match status" value="1"/>
</dbReference>
<evidence type="ECO:0000256" key="4">
    <source>
        <dbReference type="ARBA" id="ARBA00022729"/>
    </source>
</evidence>
<dbReference type="FunCoup" id="A0A0Q2UUL4">
    <property type="interactions" value="51"/>
</dbReference>
<keyword evidence="12" id="KW-1185">Reference proteome</keyword>
<dbReference type="GO" id="GO:0008234">
    <property type="term" value="F:cysteine-type peptidase activity"/>
    <property type="evidence" value="ECO:0007669"/>
    <property type="project" value="UniProtKB-KW"/>
</dbReference>
<keyword evidence="7" id="KW-0472">Membrane</keyword>
<dbReference type="PROSITE" id="PS51935">
    <property type="entry name" value="NLPC_P60"/>
    <property type="match status" value="1"/>
</dbReference>
<keyword evidence="9" id="KW-0449">Lipoprotein</keyword>
<evidence type="ECO:0000256" key="5">
    <source>
        <dbReference type="ARBA" id="ARBA00022801"/>
    </source>
</evidence>
<comment type="caution">
    <text evidence="11">The sequence shown here is derived from an EMBL/GenBank/DDBJ whole genome shotgun (WGS) entry which is preliminary data.</text>
</comment>
<keyword evidence="4" id="KW-0732">Signal</keyword>
<evidence type="ECO:0000256" key="7">
    <source>
        <dbReference type="ARBA" id="ARBA00023136"/>
    </source>
</evidence>
<name>A0A0Q2UUL4_VIBFU</name>
<evidence type="ECO:0000313" key="12">
    <source>
        <dbReference type="Proteomes" id="UP000051221"/>
    </source>
</evidence>
<dbReference type="GO" id="GO:0006508">
    <property type="term" value="P:proteolysis"/>
    <property type="evidence" value="ECO:0007669"/>
    <property type="project" value="UniProtKB-KW"/>
</dbReference>
<comment type="subcellular location">
    <subcellularLocation>
        <location evidence="1">Membrane</location>
        <topology evidence="1">Lipid-anchor</topology>
    </subcellularLocation>
</comment>
<dbReference type="InterPro" id="IPR052062">
    <property type="entry name" value="Murein_DD/LD_carboxypeptidase"/>
</dbReference>
<dbReference type="PROSITE" id="PS51257">
    <property type="entry name" value="PROKAR_LIPOPROTEIN"/>
    <property type="match status" value="1"/>
</dbReference>
<sequence>MMRKRIPFLVVCLALAGCSSVPPDHQVSENLAAPSSPANAMSDDSLEARKEIAFFDIYNQWQGVPYQFGGNTKRGVDCSAFVQIAYRDAWQQPLPRTTTSQSQVGNAVAYNQAKYGDLVFFKTSRSTQHVGVYLGNKLFMHASTSQGVMISRLDNPYWASKFWQFRRIETPPEIH</sequence>
<reference evidence="11 12" key="1">
    <citation type="submission" date="2015-08" db="EMBL/GenBank/DDBJ databases">
        <title>Antibacterial properties of a collection of Vibrionaceae strains.</title>
        <authorList>
            <person name="Giubergia S."/>
        </authorList>
    </citation>
    <scope>NUCLEOTIDE SEQUENCE [LARGE SCALE GENOMIC DNA]</scope>
    <source>
        <strain evidence="11 12">S0821</strain>
    </source>
</reference>
<evidence type="ECO:0000256" key="8">
    <source>
        <dbReference type="ARBA" id="ARBA00023139"/>
    </source>
</evidence>
<keyword evidence="3" id="KW-0645">Protease</keyword>
<dbReference type="PANTHER" id="PTHR47360">
    <property type="entry name" value="MUREIN DD-ENDOPEPTIDASE MEPS/MUREIN LD-CARBOXYPEPTIDASE"/>
    <property type="match status" value="1"/>
</dbReference>
<keyword evidence="8" id="KW-0564">Palmitate</keyword>
<gene>
    <name evidence="11" type="ORF">AMR76_18605</name>
</gene>
<dbReference type="InParanoid" id="A0A0Q2UUL4"/>
<dbReference type="Gene3D" id="3.90.1720.10">
    <property type="entry name" value="endopeptidase domain like (from Nostoc punctiforme)"/>
    <property type="match status" value="1"/>
</dbReference>
<accession>A0A0Q2UUL4</accession>
<feature type="domain" description="NlpC/P60" evidence="10">
    <location>
        <begin position="48"/>
        <end position="169"/>
    </location>
</feature>
<evidence type="ECO:0000256" key="1">
    <source>
        <dbReference type="ARBA" id="ARBA00004635"/>
    </source>
</evidence>
<dbReference type="AlphaFoldDB" id="A0A0Q2UUL4"/>
<dbReference type="EMBL" id="LKHS01000020">
    <property type="protein sequence ID" value="KQH84240.1"/>
    <property type="molecule type" value="Genomic_DNA"/>
</dbReference>
<evidence type="ECO:0000313" key="11">
    <source>
        <dbReference type="EMBL" id="KQH84240.1"/>
    </source>
</evidence>
<dbReference type="SUPFAM" id="SSF54001">
    <property type="entry name" value="Cysteine proteinases"/>
    <property type="match status" value="1"/>
</dbReference>
<keyword evidence="5" id="KW-0378">Hydrolase</keyword>
<comment type="similarity">
    <text evidence="2">Belongs to the peptidase C40 family.</text>
</comment>
<dbReference type="InterPro" id="IPR038765">
    <property type="entry name" value="Papain-like_cys_pep_sf"/>
</dbReference>
<evidence type="ECO:0000256" key="3">
    <source>
        <dbReference type="ARBA" id="ARBA00022670"/>
    </source>
</evidence>
<dbReference type="Proteomes" id="UP000051221">
    <property type="component" value="Unassembled WGS sequence"/>
</dbReference>
<protein>
    <submittedName>
        <fullName evidence="11">Peptidase P60</fullName>
    </submittedName>
</protein>
<evidence type="ECO:0000259" key="10">
    <source>
        <dbReference type="PROSITE" id="PS51935"/>
    </source>
</evidence>